<dbReference type="Proteomes" id="UP000629619">
    <property type="component" value="Unassembled WGS sequence"/>
</dbReference>
<reference evidence="1" key="1">
    <citation type="submission" date="2021-01" db="EMBL/GenBank/DDBJ databases">
        <title>Whole genome shotgun sequence of Actinoplanes siamensis NBRC 109076.</title>
        <authorList>
            <person name="Komaki H."/>
            <person name="Tamura T."/>
        </authorList>
    </citation>
    <scope>NUCLEOTIDE SEQUENCE</scope>
    <source>
        <strain evidence="1">NBRC 109076</strain>
    </source>
</reference>
<dbReference type="EMBL" id="BOMW01000026">
    <property type="protein sequence ID" value="GIF05295.1"/>
    <property type="molecule type" value="Genomic_DNA"/>
</dbReference>
<comment type="caution">
    <text evidence="1">The sequence shown here is derived from an EMBL/GenBank/DDBJ whole genome shotgun (WGS) entry which is preliminary data.</text>
</comment>
<proteinExistence type="predicted"/>
<accession>A0A919N6L0</accession>
<gene>
    <name evidence="1" type="ORF">Asi03nite_28330</name>
</gene>
<name>A0A919N6L0_9ACTN</name>
<dbReference type="AlphaFoldDB" id="A0A919N6L0"/>
<keyword evidence="2" id="KW-1185">Reference proteome</keyword>
<organism evidence="1 2">
    <name type="scientific">Actinoplanes siamensis</name>
    <dbReference type="NCBI Taxonomy" id="1223317"/>
    <lineage>
        <taxon>Bacteria</taxon>
        <taxon>Bacillati</taxon>
        <taxon>Actinomycetota</taxon>
        <taxon>Actinomycetes</taxon>
        <taxon>Micromonosporales</taxon>
        <taxon>Micromonosporaceae</taxon>
        <taxon>Actinoplanes</taxon>
    </lineage>
</organism>
<evidence type="ECO:0000313" key="2">
    <source>
        <dbReference type="Proteomes" id="UP000629619"/>
    </source>
</evidence>
<dbReference type="RefSeq" id="WP_203679924.1">
    <property type="nucleotide sequence ID" value="NZ_BOMW01000026.1"/>
</dbReference>
<evidence type="ECO:0000313" key="1">
    <source>
        <dbReference type="EMBL" id="GIF05295.1"/>
    </source>
</evidence>
<sequence length="60" mass="5917">MLRPGGPVRAPLRECCVAALIGAPAPAAACRATVVRAAPARSARSCDGPPAVVVPRAEAA</sequence>
<protein>
    <submittedName>
        <fullName evidence="1">Uncharacterized protein</fullName>
    </submittedName>
</protein>